<evidence type="ECO:0000256" key="2">
    <source>
        <dbReference type="SAM" id="SignalP"/>
    </source>
</evidence>
<dbReference type="EMBL" id="JACHXJ010000007">
    <property type="protein sequence ID" value="MBB3131591.1"/>
    <property type="molecule type" value="Genomic_DNA"/>
</dbReference>
<feature type="region of interest" description="Disordered" evidence="1">
    <location>
        <begin position="32"/>
        <end position="62"/>
    </location>
</feature>
<protein>
    <submittedName>
        <fullName evidence="3">Uncharacterized protein</fullName>
    </submittedName>
</protein>
<sequence length="62" mass="6616">MFNNRNALTHWKRLAAVMTLSALLLTVSQNVQAQGPAAESGGREGSPDTPGSARTDRGGFFR</sequence>
<evidence type="ECO:0000256" key="1">
    <source>
        <dbReference type="SAM" id="MobiDB-lite"/>
    </source>
</evidence>
<feature type="signal peptide" evidence="2">
    <location>
        <begin position="1"/>
        <end position="33"/>
    </location>
</feature>
<proteinExistence type="predicted"/>
<evidence type="ECO:0000313" key="3">
    <source>
        <dbReference type="EMBL" id="MBB3131591.1"/>
    </source>
</evidence>
<feature type="chain" id="PRO_5032282817" evidence="2">
    <location>
        <begin position="34"/>
        <end position="62"/>
    </location>
</feature>
<accession>A0A839TYP6</accession>
<dbReference type="Proteomes" id="UP000517523">
    <property type="component" value="Unassembled WGS sequence"/>
</dbReference>
<gene>
    <name evidence="3" type="ORF">FHS19_006314</name>
</gene>
<organism evidence="3 4">
    <name type="scientific">Paenibacillus rhizosphaerae</name>
    <dbReference type="NCBI Taxonomy" id="297318"/>
    <lineage>
        <taxon>Bacteria</taxon>
        <taxon>Bacillati</taxon>
        <taxon>Bacillota</taxon>
        <taxon>Bacilli</taxon>
        <taxon>Bacillales</taxon>
        <taxon>Paenibacillaceae</taxon>
        <taxon>Paenibacillus</taxon>
    </lineage>
</organism>
<dbReference type="AlphaFoldDB" id="A0A839TYP6"/>
<comment type="caution">
    <text evidence="3">The sequence shown here is derived from an EMBL/GenBank/DDBJ whole genome shotgun (WGS) entry which is preliminary data.</text>
</comment>
<reference evidence="3 4" key="1">
    <citation type="submission" date="2020-08" db="EMBL/GenBank/DDBJ databases">
        <title>Genomic Encyclopedia of Type Strains, Phase III (KMG-III): the genomes of soil and plant-associated and newly described type strains.</title>
        <authorList>
            <person name="Whitman W."/>
        </authorList>
    </citation>
    <scope>NUCLEOTIDE SEQUENCE [LARGE SCALE GENOMIC DNA]</scope>
    <source>
        <strain evidence="3 4">CECT 5831</strain>
    </source>
</reference>
<name>A0A839TYP6_9BACL</name>
<evidence type="ECO:0000313" key="4">
    <source>
        <dbReference type="Proteomes" id="UP000517523"/>
    </source>
</evidence>
<keyword evidence="2" id="KW-0732">Signal</keyword>